<gene>
    <name evidence="7" type="ORF">Mic7113_1152</name>
</gene>
<feature type="binding site" evidence="5">
    <location>
        <position position="180"/>
    </location>
    <ligand>
        <name>Fe cation</name>
        <dbReference type="ChEBI" id="CHEBI:24875"/>
    </ligand>
</feature>
<dbReference type="KEGG" id="mic:Mic7113_1152"/>
<protein>
    <submittedName>
        <fullName evidence="7">4-hydroxyphenylpyruvate dioxygenase</fullName>
    </submittedName>
</protein>
<dbReference type="PROSITE" id="PS51819">
    <property type="entry name" value="VOC"/>
    <property type="match status" value="2"/>
</dbReference>
<dbReference type="PANTHER" id="PTHR11959">
    <property type="entry name" value="4-HYDROXYPHENYLPYRUVATE DIOXYGENASE"/>
    <property type="match status" value="1"/>
</dbReference>
<dbReference type="InterPro" id="IPR029068">
    <property type="entry name" value="Glyas_Bleomycin-R_OHBP_Dase"/>
</dbReference>
<feature type="domain" description="VOC" evidence="6">
    <location>
        <begin position="177"/>
        <end position="331"/>
    </location>
</feature>
<dbReference type="AlphaFoldDB" id="K9WB91"/>
<dbReference type="Proteomes" id="UP000010471">
    <property type="component" value="Chromosome"/>
</dbReference>
<evidence type="ECO:0000313" key="8">
    <source>
        <dbReference type="Proteomes" id="UP000010471"/>
    </source>
</evidence>
<dbReference type="InterPro" id="IPR037523">
    <property type="entry name" value="VOC_core"/>
</dbReference>
<dbReference type="RefSeq" id="WP_015181204.1">
    <property type="nucleotide sequence ID" value="NC_019738.1"/>
</dbReference>
<name>K9WB91_9CYAN</name>
<dbReference type="FunFam" id="3.10.180.10:FF:000001">
    <property type="entry name" value="4-hydroxyphenylpyruvate dioxygenase"/>
    <property type="match status" value="1"/>
</dbReference>
<evidence type="ECO:0000256" key="5">
    <source>
        <dbReference type="PIRSR" id="PIRSR009283-1"/>
    </source>
</evidence>
<dbReference type="Pfam" id="PF14696">
    <property type="entry name" value="Glyoxalase_5"/>
    <property type="match status" value="1"/>
</dbReference>
<feature type="binding site" evidence="5">
    <location>
        <position position="342"/>
    </location>
    <ligand>
        <name>Fe cation</name>
        <dbReference type="ChEBI" id="CHEBI:24875"/>
    </ligand>
</feature>
<feature type="domain" description="VOC" evidence="6">
    <location>
        <begin position="9"/>
        <end position="139"/>
    </location>
</feature>
<dbReference type="PROSITE" id="PS00934">
    <property type="entry name" value="GLYOXALASE_I_1"/>
    <property type="match status" value="1"/>
</dbReference>
<dbReference type="PATRIC" id="fig|1173027.3.peg.1270"/>
<dbReference type="CDD" id="cd07250">
    <property type="entry name" value="HPPD_C_like"/>
    <property type="match status" value="1"/>
</dbReference>
<dbReference type="STRING" id="1173027.Mic7113_1152"/>
<dbReference type="CDD" id="cd08342">
    <property type="entry name" value="HPPD_N_like"/>
    <property type="match status" value="1"/>
</dbReference>
<evidence type="ECO:0000256" key="3">
    <source>
        <dbReference type="ARBA" id="ARBA00022737"/>
    </source>
</evidence>
<dbReference type="SUPFAM" id="SSF54593">
    <property type="entry name" value="Glyoxalase/Bleomycin resistance protein/Dihydroxybiphenyl dioxygenase"/>
    <property type="match status" value="1"/>
</dbReference>
<dbReference type="GO" id="GO:0003868">
    <property type="term" value="F:4-hydroxyphenylpyruvate dioxygenase activity"/>
    <property type="evidence" value="ECO:0007669"/>
    <property type="project" value="InterPro"/>
</dbReference>
<dbReference type="InterPro" id="IPR005956">
    <property type="entry name" value="4OHPhenylPyrv_dOase"/>
</dbReference>
<keyword evidence="7" id="KW-0670">Pyruvate</keyword>
<dbReference type="PIRSF" id="PIRSF009283">
    <property type="entry name" value="HPP_dOase"/>
    <property type="match status" value="1"/>
</dbReference>
<dbReference type="NCBIfam" id="TIGR01263">
    <property type="entry name" value="4HPPD"/>
    <property type="match status" value="1"/>
</dbReference>
<feature type="binding site" evidence="5">
    <location>
        <position position="263"/>
    </location>
    <ligand>
        <name>Fe cation</name>
        <dbReference type="ChEBI" id="CHEBI:24875"/>
    </ligand>
</feature>
<dbReference type="eggNOG" id="COG3185">
    <property type="taxonomic scope" value="Bacteria"/>
</dbReference>
<reference evidence="7 8" key="1">
    <citation type="submission" date="2012-06" db="EMBL/GenBank/DDBJ databases">
        <title>Finished chromosome of genome of Microcoleus sp. PCC 7113.</title>
        <authorList>
            <consortium name="US DOE Joint Genome Institute"/>
            <person name="Gugger M."/>
            <person name="Coursin T."/>
            <person name="Rippka R."/>
            <person name="Tandeau De Marsac N."/>
            <person name="Huntemann M."/>
            <person name="Wei C.-L."/>
            <person name="Han J."/>
            <person name="Detter J.C."/>
            <person name="Han C."/>
            <person name="Tapia R."/>
            <person name="Chen A."/>
            <person name="Kyrpides N."/>
            <person name="Mavromatis K."/>
            <person name="Markowitz V."/>
            <person name="Szeto E."/>
            <person name="Ivanova N."/>
            <person name="Pagani I."/>
            <person name="Pati A."/>
            <person name="Goodwin L."/>
            <person name="Nordberg H.P."/>
            <person name="Cantor M.N."/>
            <person name="Hua S.X."/>
            <person name="Woyke T."/>
            <person name="Kerfeld C.A."/>
        </authorList>
    </citation>
    <scope>NUCLEOTIDE SEQUENCE [LARGE SCALE GENOMIC DNA]</scope>
    <source>
        <strain evidence="7 8">PCC 7113</strain>
    </source>
</reference>
<dbReference type="Gene3D" id="3.10.180.10">
    <property type="entry name" value="2,3-Dihydroxybiphenyl 1,2-Dioxygenase, domain 1"/>
    <property type="match status" value="2"/>
</dbReference>
<evidence type="ECO:0000256" key="2">
    <source>
        <dbReference type="ARBA" id="ARBA00022723"/>
    </source>
</evidence>
<dbReference type="InterPro" id="IPR004360">
    <property type="entry name" value="Glyas_Fos-R_dOase_dom"/>
</dbReference>
<comment type="similarity">
    <text evidence="1">Belongs to the 4HPPD family.</text>
</comment>
<evidence type="ECO:0000313" key="7">
    <source>
        <dbReference type="EMBL" id="AFZ17044.1"/>
    </source>
</evidence>
<evidence type="ECO:0000256" key="4">
    <source>
        <dbReference type="ARBA" id="ARBA00023004"/>
    </source>
</evidence>
<dbReference type="Pfam" id="PF00903">
    <property type="entry name" value="Glyoxalase"/>
    <property type="match status" value="1"/>
</dbReference>
<accession>K9WB91</accession>
<dbReference type="HOGENOM" id="CLU_034004_1_1_3"/>
<evidence type="ECO:0000259" key="6">
    <source>
        <dbReference type="PROSITE" id="PS51819"/>
    </source>
</evidence>
<dbReference type="EMBL" id="CP003630">
    <property type="protein sequence ID" value="AFZ17044.1"/>
    <property type="molecule type" value="Genomic_DNA"/>
</dbReference>
<dbReference type="InterPro" id="IPR041735">
    <property type="entry name" value="4OHPhenylPyrv_dOase_C"/>
</dbReference>
<organism evidence="7 8">
    <name type="scientific">Allocoleopsis franciscana PCC 7113</name>
    <dbReference type="NCBI Taxonomy" id="1173027"/>
    <lineage>
        <taxon>Bacteria</taxon>
        <taxon>Bacillati</taxon>
        <taxon>Cyanobacteriota</taxon>
        <taxon>Cyanophyceae</taxon>
        <taxon>Coleofasciculales</taxon>
        <taxon>Coleofasciculaceae</taxon>
        <taxon>Allocoleopsis</taxon>
        <taxon>Allocoleopsis franciscana</taxon>
    </lineage>
</organism>
<evidence type="ECO:0000256" key="1">
    <source>
        <dbReference type="ARBA" id="ARBA00005877"/>
    </source>
</evidence>
<keyword evidence="7" id="KW-0560">Oxidoreductase</keyword>
<dbReference type="InterPro" id="IPR018146">
    <property type="entry name" value="Glyoxalase_1_CS"/>
</dbReference>
<dbReference type="OrthoDB" id="9780241at2"/>
<dbReference type="InterPro" id="IPR041736">
    <property type="entry name" value="4OHPhenylPyrv_dOase_N"/>
</dbReference>
<comment type="cofactor">
    <cofactor evidence="5">
        <name>Fe cation</name>
        <dbReference type="ChEBI" id="CHEBI:24875"/>
    </cofactor>
    <text evidence="5">Binds 1 Fe cation per subunit.</text>
</comment>
<keyword evidence="2 5" id="KW-0479">Metal-binding</keyword>
<dbReference type="GO" id="GO:0046872">
    <property type="term" value="F:metal ion binding"/>
    <property type="evidence" value="ECO:0007669"/>
    <property type="project" value="UniProtKB-KW"/>
</dbReference>
<keyword evidence="8" id="KW-1185">Reference proteome</keyword>
<dbReference type="PANTHER" id="PTHR11959:SF1">
    <property type="entry name" value="4-HYDROXYPHENYLPYRUVATE DIOXYGENASE"/>
    <property type="match status" value="1"/>
</dbReference>
<keyword evidence="7" id="KW-0223">Dioxygenase</keyword>
<sequence length="374" mass="41888">MNNFCPIKRFDHIEFYVGNARQAALFYSQFLGFTITAYRGLETGSRDVASYVVEQGDIRFVLSTGLSPNHPICQSALKHGDGVAIIALEVPDAVSAYKETTARGAVSAIAPTEEEDGYGLFCYAAIQGFGDTLIKFVERSDYRGIFAPGFVPRYSNKPSSDNLSSGIRHNNGVGLLNIDHVVGNVELGEMDRWVQFFAETMDFNLLKHFDDQTISTEYSALISIVMQDQTGKIKIPINEPAKSKRKSQIEEYLEYNQGPGVQHIACRTNNIIETVSQMQTAGIEFIRIPRSYYDDLEARLGKIDEPIHKLAELGILVDRDEDGYLLQIFTQPVQDRPTLFFEIIERHGSEGFGEGNFKSLFEAIEREQAVRGNL</sequence>
<dbReference type="GO" id="GO:0004462">
    <property type="term" value="F:lactoylglutathione lyase activity"/>
    <property type="evidence" value="ECO:0007669"/>
    <property type="project" value="InterPro"/>
</dbReference>
<keyword evidence="4 5" id="KW-0408">Iron</keyword>
<dbReference type="GO" id="GO:0006572">
    <property type="term" value="P:L-tyrosine catabolic process"/>
    <property type="evidence" value="ECO:0007669"/>
    <property type="project" value="TreeGrafter"/>
</dbReference>
<proteinExistence type="inferred from homology"/>
<keyword evidence="3" id="KW-0677">Repeat</keyword>